<dbReference type="EMBL" id="JAMZMM010000087">
    <property type="protein sequence ID" value="MCP2729007.1"/>
    <property type="molecule type" value="Genomic_DNA"/>
</dbReference>
<accession>A0AAE3GUV2</accession>
<comment type="caution">
    <text evidence="2">The sequence shown here is derived from an EMBL/GenBank/DDBJ whole genome shotgun (WGS) entry which is preliminary data.</text>
</comment>
<organism evidence="2 3">
    <name type="scientific">Limnofasciculus baicalensis BBK-W-15</name>
    <dbReference type="NCBI Taxonomy" id="2699891"/>
    <lineage>
        <taxon>Bacteria</taxon>
        <taxon>Bacillati</taxon>
        <taxon>Cyanobacteriota</taxon>
        <taxon>Cyanophyceae</taxon>
        <taxon>Coleofasciculales</taxon>
        <taxon>Coleofasciculaceae</taxon>
        <taxon>Limnofasciculus</taxon>
        <taxon>Limnofasciculus baicalensis</taxon>
    </lineage>
</organism>
<evidence type="ECO:0008006" key="4">
    <source>
        <dbReference type="Google" id="ProtNLM"/>
    </source>
</evidence>
<sequence>MKLFRLAIPLALSTVFFACAIPNKTVPSTEPSTTSDILPSAQLKQLLTKAEADKLMTGIVDSINQGNGAFVLPYLPESKRSIEFGDAGITDYKTYFNNEPISRFELVKAEDSGEFINQASGKFYYLLYNKSGVKKEIAINQESGNIRLGDEFFQYSYPAKVLLAKTIQAIKTEDPVLLAKVLTADDIDYPVAKAKDAIAKYRATFDPNTLAYRFDGLDKNRHFNYTIYGTKAGKSVEHHVTIIYGDSLVGLQDKFIP</sequence>
<dbReference type="PROSITE" id="PS51257">
    <property type="entry name" value="PROKAR_LIPOPROTEIN"/>
    <property type="match status" value="1"/>
</dbReference>
<evidence type="ECO:0000313" key="3">
    <source>
        <dbReference type="Proteomes" id="UP001204953"/>
    </source>
</evidence>
<name>A0AAE3GUV2_9CYAN</name>
<keyword evidence="3" id="KW-1185">Reference proteome</keyword>
<feature type="signal peptide" evidence="1">
    <location>
        <begin position="1"/>
        <end position="20"/>
    </location>
</feature>
<proteinExistence type="predicted"/>
<protein>
    <recommendedName>
        <fullName evidence="4">Lipoprotein</fullName>
    </recommendedName>
</protein>
<evidence type="ECO:0000313" key="2">
    <source>
        <dbReference type="EMBL" id="MCP2729007.1"/>
    </source>
</evidence>
<feature type="chain" id="PRO_5042043614" description="Lipoprotein" evidence="1">
    <location>
        <begin position="21"/>
        <end position="257"/>
    </location>
</feature>
<keyword evidence="1" id="KW-0732">Signal</keyword>
<dbReference type="RefSeq" id="WP_254011795.1">
    <property type="nucleotide sequence ID" value="NZ_JAMZMM010000087.1"/>
</dbReference>
<dbReference type="AlphaFoldDB" id="A0AAE3GUV2"/>
<gene>
    <name evidence="2" type="ORF">NJ959_11120</name>
</gene>
<evidence type="ECO:0000256" key="1">
    <source>
        <dbReference type="SAM" id="SignalP"/>
    </source>
</evidence>
<dbReference type="Proteomes" id="UP001204953">
    <property type="component" value="Unassembled WGS sequence"/>
</dbReference>
<reference evidence="2" key="1">
    <citation type="submission" date="2022-06" db="EMBL/GenBank/DDBJ databases">
        <title>New cyanobacteria of genus Symplocastrum in benthos of Lake Baikal.</title>
        <authorList>
            <person name="Sorokovikova E."/>
            <person name="Tikhonova I."/>
            <person name="Krasnopeev A."/>
            <person name="Evseev P."/>
            <person name="Gladkikh A."/>
            <person name="Belykh O."/>
        </authorList>
    </citation>
    <scope>NUCLEOTIDE SEQUENCE</scope>
    <source>
        <strain evidence="2">BBK-W-15</strain>
    </source>
</reference>